<organism evidence="2 3">
    <name type="scientific">Gimesia panareensis</name>
    <dbReference type="NCBI Taxonomy" id="2527978"/>
    <lineage>
        <taxon>Bacteria</taxon>
        <taxon>Pseudomonadati</taxon>
        <taxon>Planctomycetota</taxon>
        <taxon>Planctomycetia</taxon>
        <taxon>Planctomycetales</taxon>
        <taxon>Planctomycetaceae</taxon>
        <taxon>Gimesia</taxon>
    </lineage>
</organism>
<gene>
    <name evidence="2" type="ORF">Enr10x_13500</name>
</gene>
<accession>A0A517Q356</accession>
<dbReference type="RefSeq" id="WP_145448491.1">
    <property type="nucleotide sequence ID" value="NZ_CP037421.1"/>
</dbReference>
<sequence length="277" mass="30149" precursor="true">MLELKRFASCAMFIVLSGMFLVTGSTAPVMGEECDQPGVAAYAAVQFGETVSVIAHGVHPTSGFQNCLQEGPEDIFPPIFDFKIKKPTGVILPKITPFTASDDFESQQQIEEISVRDAKGMHKVKVVQISVGKQTGDNSTGKRLQLDSTYQTTPIDFGVGPGKGARGITLIGMIADQETIILSLDPNTCSLNEFGDRDGCTKMALTNLKVKLSQLRLADPLKLGRQIYRIESNQFPKSLVVYLIVPKSESGYRLKVENPKSDDIVVPLEINPAVSKK</sequence>
<proteinExistence type="predicted"/>
<reference evidence="2 3" key="1">
    <citation type="submission" date="2019-03" db="EMBL/GenBank/DDBJ databases">
        <title>Deep-cultivation of Planctomycetes and their phenomic and genomic characterization uncovers novel biology.</title>
        <authorList>
            <person name="Wiegand S."/>
            <person name="Jogler M."/>
            <person name="Boedeker C."/>
            <person name="Pinto D."/>
            <person name="Vollmers J."/>
            <person name="Rivas-Marin E."/>
            <person name="Kohn T."/>
            <person name="Peeters S.H."/>
            <person name="Heuer A."/>
            <person name="Rast P."/>
            <person name="Oberbeckmann S."/>
            <person name="Bunk B."/>
            <person name="Jeske O."/>
            <person name="Meyerdierks A."/>
            <person name="Storesund J.E."/>
            <person name="Kallscheuer N."/>
            <person name="Luecker S."/>
            <person name="Lage O.M."/>
            <person name="Pohl T."/>
            <person name="Merkel B.J."/>
            <person name="Hornburger P."/>
            <person name="Mueller R.-W."/>
            <person name="Bruemmer F."/>
            <person name="Labrenz M."/>
            <person name="Spormann A.M."/>
            <person name="Op den Camp H."/>
            <person name="Overmann J."/>
            <person name="Amann R."/>
            <person name="Jetten M.S.M."/>
            <person name="Mascher T."/>
            <person name="Medema M.H."/>
            <person name="Devos D.P."/>
            <person name="Kaster A.-K."/>
            <person name="Ovreas L."/>
            <person name="Rohde M."/>
            <person name="Galperin M.Y."/>
            <person name="Jogler C."/>
        </authorList>
    </citation>
    <scope>NUCLEOTIDE SEQUENCE [LARGE SCALE GENOMIC DNA]</scope>
    <source>
        <strain evidence="2 3">Enr10</strain>
    </source>
</reference>
<feature type="signal peptide" evidence="1">
    <location>
        <begin position="1"/>
        <end position="31"/>
    </location>
</feature>
<evidence type="ECO:0000256" key="1">
    <source>
        <dbReference type="SAM" id="SignalP"/>
    </source>
</evidence>
<evidence type="ECO:0000313" key="3">
    <source>
        <dbReference type="Proteomes" id="UP000315647"/>
    </source>
</evidence>
<name>A0A517Q356_9PLAN</name>
<feature type="chain" id="PRO_5022102250" evidence="1">
    <location>
        <begin position="32"/>
        <end position="277"/>
    </location>
</feature>
<dbReference type="AlphaFoldDB" id="A0A517Q356"/>
<keyword evidence="3" id="KW-1185">Reference proteome</keyword>
<evidence type="ECO:0000313" key="2">
    <source>
        <dbReference type="EMBL" id="QDT26052.1"/>
    </source>
</evidence>
<dbReference type="EMBL" id="CP037421">
    <property type="protein sequence ID" value="QDT26052.1"/>
    <property type="molecule type" value="Genomic_DNA"/>
</dbReference>
<dbReference type="Proteomes" id="UP000315647">
    <property type="component" value="Chromosome"/>
</dbReference>
<keyword evidence="1" id="KW-0732">Signal</keyword>
<protein>
    <submittedName>
        <fullName evidence="2">Uncharacterized protein</fullName>
    </submittedName>
</protein>